<protein>
    <submittedName>
        <fullName evidence="2">Uncharacterized protein</fullName>
    </submittedName>
</protein>
<proteinExistence type="predicted"/>
<name>A0ABN7AKZ2_9HEMI</name>
<accession>A0ABN7AKZ2</accession>
<evidence type="ECO:0000313" key="3">
    <source>
        <dbReference type="Proteomes" id="UP001307889"/>
    </source>
</evidence>
<evidence type="ECO:0000256" key="1">
    <source>
        <dbReference type="SAM" id="SignalP"/>
    </source>
</evidence>
<organism evidence="2 3">
    <name type="scientific">Nesidiocoris tenuis</name>
    <dbReference type="NCBI Taxonomy" id="355587"/>
    <lineage>
        <taxon>Eukaryota</taxon>
        <taxon>Metazoa</taxon>
        <taxon>Ecdysozoa</taxon>
        <taxon>Arthropoda</taxon>
        <taxon>Hexapoda</taxon>
        <taxon>Insecta</taxon>
        <taxon>Pterygota</taxon>
        <taxon>Neoptera</taxon>
        <taxon>Paraneoptera</taxon>
        <taxon>Hemiptera</taxon>
        <taxon>Heteroptera</taxon>
        <taxon>Panheteroptera</taxon>
        <taxon>Cimicomorpha</taxon>
        <taxon>Miridae</taxon>
        <taxon>Dicyphina</taxon>
        <taxon>Nesidiocoris</taxon>
    </lineage>
</organism>
<gene>
    <name evidence="2" type="ORF">NTJ_05698</name>
</gene>
<sequence length="424" mass="48391">MNILLYAITLLIASNLVLARTAKRAKKDIVRTVKFGNCDDSFVRKPELSHFENITITNVGKGMNVINGQFVHKKDVEAIYGLYQIFVCKTQNEEDCEVFGNYKHDDYCDIMTKTGAYWTPLWGAFHPRAKCPFAKNVYQIKNATIDAQKLLAMAKFVPNMYEFFWMSKSAMFTLRDRKQFGCMMMMFQFAQVISIQQSQTSSNQRCCLVGKSERLPVTWEQFSTKGASLGKMKPHLVLMMSILLAEFGSGAKSRKQAVDVLQAVKFGNCDDYAKKPDYSYFENITITNIGKGRNAINGQFVNQYPAKKTTATYKLFNCRSDLESDCELFGSYTHSDYCATATERGQFYSPIYLAFNPLLTCPLKKMVYQIRNATVDAEATLKLGKLIPSIRSLHWMAKTRMIALPENKEFGCMVMMFKFAQIRM</sequence>
<feature type="chain" id="PRO_5046060365" evidence="1">
    <location>
        <begin position="20"/>
        <end position="424"/>
    </location>
</feature>
<keyword evidence="1" id="KW-0732">Signal</keyword>
<keyword evidence="3" id="KW-1185">Reference proteome</keyword>
<evidence type="ECO:0000313" key="2">
    <source>
        <dbReference type="EMBL" id="BES92889.1"/>
    </source>
</evidence>
<feature type="signal peptide" evidence="1">
    <location>
        <begin position="1"/>
        <end position="19"/>
    </location>
</feature>
<reference evidence="2 3" key="1">
    <citation type="submission" date="2023-09" db="EMBL/GenBank/DDBJ databases">
        <title>Nesidiocoris tenuis whole genome shotgun sequence.</title>
        <authorList>
            <person name="Shibata T."/>
            <person name="Shimoda M."/>
            <person name="Kobayashi T."/>
            <person name="Uehara T."/>
        </authorList>
    </citation>
    <scope>NUCLEOTIDE SEQUENCE [LARGE SCALE GENOMIC DNA]</scope>
    <source>
        <strain evidence="2 3">Japan</strain>
    </source>
</reference>
<dbReference type="Proteomes" id="UP001307889">
    <property type="component" value="Chromosome 4"/>
</dbReference>
<dbReference type="EMBL" id="AP028912">
    <property type="protein sequence ID" value="BES92889.1"/>
    <property type="molecule type" value="Genomic_DNA"/>
</dbReference>